<evidence type="ECO:0000256" key="6">
    <source>
        <dbReference type="ARBA" id="ARBA00023180"/>
    </source>
</evidence>
<keyword evidence="2" id="KW-0732">Signal</keyword>
<proteinExistence type="inferred from homology"/>
<dbReference type="InterPro" id="IPR007000">
    <property type="entry name" value="PLipase_B-like"/>
</dbReference>
<keyword evidence="4 7" id="KW-0442">Lipid degradation</keyword>
<dbReference type="EC" id="3.1.1.-" evidence="7"/>
<comment type="similarity">
    <text evidence="1 7">Belongs to the phospholipase B-like family.</text>
</comment>
<dbReference type="PANTHER" id="PTHR12370:SF3">
    <property type="entry name" value="PHOSPHOLIPASE B-LIKE 2-RELATED"/>
    <property type="match status" value="1"/>
</dbReference>
<evidence type="ECO:0000256" key="4">
    <source>
        <dbReference type="ARBA" id="ARBA00022963"/>
    </source>
</evidence>
<keyword evidence="5 7" id="KW-0443">Lipid metabolism</keyword>
<evidence type="ECO:0000256" key="3">
    <source>
        <dbReference type="ARBA" id="ARBA00022801"/>
    </source>
</evidence>
<comment type="function">
    <text evidence="7">Putative phospholipase.</text>
</comment>
<keyword evidence="8" id="KW-1133">Transmembrane helix</keyword>
<dbReference type="Gene3D" id="3.60.60.30">
    <property type="match status" value="1"/>
</dbReference>
<evidence type="ECO:0000256" key="1">
    <source>
        <dbReference type="ARBA" id="ARBA00007835"/>
    </source>
</evidence>
<name>A0ABM3G820_NEOLC</name>
<dbReference type="Proteomes" id="UP000829291">
    <property type="component" value="Chromosome 5"/>
</dbReference>
<dbReference type="GeneID" id="107217363"/>
<dbReference type="PANTHER" id="PTHR12370">
    <property type="entry name" value="PHOSPHOLIPASE B-RELATED"/>
    <property type="match status" value="1"/>
</dbReference>
<evidence type="ECO:0000313" key="10">
    <source>
        <dbReference type="RefSeq" id="XP_046596419.1"/>
    </source>
</evidence>
<organism evidence="9 10">
    <name type="scientific">Neodiprion lecontei</name>
    <name type="common">Redheaded pine sawfly</name>
    <dbReference type="NCBI Taxonomy" id="441921"/>
    <lineage>
        <taxon>Eukaryota</taxon>
        <taxon>Metazoa</taxon>
        <taxon>Ecdysozoa</taxon>
        <taxon>Arthropoda</taxon>
        <taxon>Hexapoda</taxon>
        <taxon>Insecta</taxon>
        <taxon>Pterygota</taxon>
        <taxon>Neoptera</taxon>
        <taxon>Endopterygota</taxon>
        <taxon>Hymenoptera</taxon>
        <taxon>Tenthredinoidea</taxon>
        <taxon>Diprionidae</taxon>
        <taxon>Diprioninae</taxon>
        <taxon>Neodiprion</taxon>
    </lineage>
</organism>
<evidence type="ECO:0000256" key="8">
    <source>
        <dbReference type="SAM" id="Phobius"/>
    </source>
</evidence>
<accession>A0ABM3G820</accession>
<sequence length="552" mass="61494">MLKVVGASWLQTRISTYILGAVALLGIGAIILGEFGHVENDGTYAATVTWKQNGAYRIDFWGQGNDLEAIPSGAARAYYRTGIHHTGWSVIEIKSSEDYPDTVQAYSTGLLEGSLTWQLIHHHWHNTIEAPCSTQESMCEKIRHHLKENREYHRKRAEVLAAKDPYWHMVSLFYTQLAGMEAGWKFAVRRSRKTVEIPSEDFLWLAMASDLPYLEDTVNKSKVNADLAGMAFLKLFNKTNGEPQITLAHNTAAPYGKMLRLLKRYDLGYHLSPSENSQVVPGRSIVMTSYPGALSSQDEYFIIENEGRELLVAGTPLAIGDHGIWSQPILKNQLMLAVRVMSANRLATDGLTWSRHLALYNGGTASRQWLAVDPRLNSVWLVEQLPSITHAVDYSKDFVNVGFVSCTGAPMFKEIRQVAGDSRDAASVRSNEIARQLANITTASEIADLMHGHVPDAHAVFNNFSMTSGTDLVEIFAFRGDLYAQPFPVGVIDAKIVTAGIDGIENFQVYSGPNFSNKIPAFNWTRTFPNEPHCGHPETFNFGMTTPKWVWV</sequence>
<evidence type="ECO:0000256" key="5">
    <source>
        <dbReference type="ARBA" id="ARBA00023098"/>
    </source>
</evidence>
<evidence type="ECO:0000256" key="2">
    <source>
        <dbReference type="ARBA" id="ARBA00022729"/>
    </source>
</evidence>
<reference evidence="10" key="1">
    <citation type="submission" date="2025-08" db="UniProtKB">
        <authorList>
            <consortium name="RefSeq"/>
        </authorList>
    </citation>
    <scope>IDENTIFICATION</scope>
    <source>
        <tissue evidence="10">Thorax and Abdomen</tissue>
    </source>
</reference>
<dbReference type="Pfam" id="PF04916">
    <property type="entry name" value="Phospholip_B"/>
    <property type="match status" value="1"/>
</dbReference>
<dbReference type="RefSeq" id="XP_046596419.1">
    <property type="nucleotide sequence ID" value="XM_046740463.1"/>
</dbReference>
<keyword evidence="8" id="KW-0472">Membrane</keyword>
<gene>
    <name evidence="10" type="primary">LOC107217363</name>
</gene>
<keyword evidence="8" id="KW-0812">Transmembrane</keyword>
<evidence type="ECO:0000313" key="9">
    <source>
        <dbReference type="Proteomes" id="UP000829291"/>
    </source>
</evidence>
<keyword evidence="6" id="KW-0325">Glycoprotein</keyword>
<keyword evidence="3 7" id="KW-0378">Hydrolase</keyword>
<evidence type="ECO:0000256" key="7">
    <source>
        <dbReference type="RuleBase" id="RU364138"/>
    </source>
</evidence>
<protein>
    <recommendedName>
        <fullName evidence="7">Phospholipase B-like</fullName>
        <ecNumber evidence="7">3.1.1.-</ecNumber>
    </recommendedName>
</protein>
<keyword evidence="9" id="KW-1185">Reference proteome</keyword>
<feature type="transmembrane region" description="Helical" evidence="8">
    <location>
        <begin position="12"/>
        <end position="32"/>
    </location>
</feature>